<keyword evidence="6" id="KW-0614">Plasmid</keyword>
<evidence type="ECO:0000313" key="6">
    <source>
        <dbReference type="EMBL" id="MXP79213.1"/>
    </source>
</evidence>
<dbReference type="Gene3D" id="2.40.50.1020">
    <property type="entry name" value="LytTr DNA-binding domain"/>
    <property type="match status" value="1"/>
</dbReference>
<dbReference type="PANTHER" id="PTHR37299:SF1">
    <property type="entry name" value="STAGE 0 SPORULATION PROTEIN A HOMOLOG"/>
    <property type="match status" value="1"/>
</dbReference>
<feature type="domain" description="HTH LytTR-type" evidence="5">
    <location>
        <begin position="145"/>
        <end position="233"/>
    </location>
</feature>
<gene>
    <name evidence="6" type="ORF">GN277_29090</name>
</gene>
<name>A0A7X3SM12_9FIRM</name>
<keyword evidence="3" id="KW-0597">Phosphoprotein</keyword>
<keyword evidence="7" id="KW-1185">Reference proteome</keyword>
<dbReference type="PROSITE" id="PS50110">
    <property type="entry name" value="RESPONSE_REGULATORY"/>
    <property type="match status" value="1"/>
</dbReference>
<evidence type="ECO:0000259" key="4">
    <source>
        <dbReference type="PROSITE" id="PS50110"/>
    </source>
</evidence>
<dbReference type="PROSITE" id="PS50930">
    <property type="entry name" value="HTH_LYTTR"/>
    <property type="match status" value="1"/>
</dbReference>
<dbReference type="GO" id="GO:0003677">
    <property type="term" value="F:DNA binding"/>
    <property type="evidence" value="ECO:0007669"/>
    <property type="project" value="InterPro"/>
</dbReference>
<evidence type="ECO:0000256" key="3">
    <source>
        <dbReference type="PROSITE-ProRule" id="PRU00169"/>
    </source>
</evidence>
<comment type="caution">
    <text evidence="6">The sequence shown here is derived from an EMBL/GenBank/DDBJ whole genome shotgun (WGS) entry which is preliminary data.</text>
</comment>
<dbReference type="PANTHER" id="PTHR37299">
    <property type="entry name" value="TRANSCRIPTIONAL REGULATOR-RELATED"/>
    <property type="match status" value="1"/>
</dbReference>
<comment type="function">
    <text evidence="2">May play the central regulatory role in sporulation. It may be an element of the effector pathway responsible for the activation of sporulation genes in response to nutritional stress. Spo0A may act in concert with spo0H (a sigma factor) to control the expression of some genes that are critical to the sporulation process.</text>
</comment>
<dbReference type="EMBL" id="WUQX01000003">
    <property type="protein sequence ID" value="MXP79213.1"/>
    <property type="molecule type" value="Genomic_DNA"/>
</dbReference>
<feature type="domain" description="Response regulatory" evidence="4">
    <location>
        <begin position="3"/>
        <end position="121"/>
    </location>
</feature>
<dbReference type="GO" id="GO:0000156">
    <property type="term" value="F:phosphorelay response regulator activity"/>
    <property type="evidence" value="ECO:0007669"/>
    <property type="project" value="InterPro"/>
</dbReference>
<dbReference type="RefSeq" id="WP_159757973.1">
    <property type="nucleotide sequence ID" value="NZ_WUQX01000003.1"/>
</dbReference>
<dbReference type="AlphaFoldDB" id="A0A7X3SM12"/>
<dbReference type="SMART" id="SM00448">
    <property type="entry name" value="REC"/>
    <property type="match status" value="1"/>
</dbReference>
<dbReference type="InterPro" id="IPR007492">
    <property type="entry name" value="LytTR_DNA-bd_dom"/>
</dbReference>
<organism evidence="6 7">
    <name type="scientific">Sporofaciens musculi</name>
    <dbReference type="NCBI Taxonomy" id="2681861"/>
    <lineage>
        <taxon>Bacteria</taxon>
        <taxon>Bacillati</taxon>
        <taxon>Bacillota</taxon>
        <taxon>Clostridia</taxon>
        <taxon>Lachnospirales</taxon>
        <taxon>Lachnospiraceae</taxon>
        <taxon>Sporofaciens</taxon>
    </lineage>
</organism>
<dbReference type="InterPro" id="IPR046947">
    <property type="entry name" value="LytR-like"/>
</dbReference>
<reference evidence="6 7" key="1">
    <citation type="submission" date="2019-12" db="EMBL/GenBank/DDBJ databases">
        <title>Sporaefaciens musculi gen. nov., sp. nov., a novel bacterium isolated from the caecum of an obese mouse.</title>
        <authorList>
            <person name="Rasmussen T.S."/>
            <person name="Streidl T."/>
            <person name="Hitch T.C.A."/>
            <person name="Wortmann E."/>
            <person name="Deptula P."/>
            <person name="Hansen M."/>
            <person name="Nielsen D.S."/>
            <person name="Clavel T."/>
            <person name="Vogensen F.K."/>
        </authorList>
    </citation>
    <scope>NUCLEOTIDE SEQUENCE [LARGE SCALE GENOMIC DNA]</scope>
    <source>
        <strain evidence="6 7">WCA-9-b2</strain>
        <plasmid evidence="6">unnamed</plasmid>
    </source>
</reference>
<dbReference type="Proteomes" id="UP000460412">
    <property type="component" value="Unassembled WGS sequence"/>
</dbReference>
<dbReference type="SMART" id="SM00850">
    <property type="entry name" value="LytTR"/>
    <property type="match status" value="1"/>
</dbReference>
<sequence length="238" mass="27906">MMNIALIDDETAILEDVRKCVETEILPQDEVNLFVYTRAKDFLQEIEQGDQFDILVSDIDMPDMGGLELGKRLHEEGGGPYLVFLTAYLEYASESYILEAYQYILKEDMKKRLPPILRQLIDRVKKEKQQFRMIGTPTSKVRVYYRDMIYIEKEKGSKYICYITEHAIYKERISLKKLSEKLESDEFILIERGYIINVSHIASMKDGMVLMDNGARIFVNRISFKKIKEQISLYRGNL</sequence>
<protein>
    <recommendedName>
        <fullName evidence="1">Stage 0 sporulation protein A homolog</fullName>
    </recommendedName>
</protein>
<geneLocation type="plasmid" evidence="6">
    <name>unnamed</name>
</geneLocation>
<evidence type="ECO:0000313" key="7">
    <source>
        <dbReference type="Proteomes" id="UP000460412"/>
    </source>
</evidence>
<dbReference type="Pfam" id="PF04397">
    <property type="entry name" value="LytTR"/>
    <property type="match status" value="1"/>
</dbReference>
<accession>A0A7X3SM12</accession>
<dbReference type="InterPro" id="IPR011006">
    <property type="entry name" value="CheY-like_superfamily"/>
</dbReference>
<dbReference type="InterPro" id="IPR001789">
    <property type="entry name" value="Sig_transdc_resp-reg_receiver"/>
</dbReference>
<evidence type="ECO:0000256" key="2">
    <source>
        <dbReference type="ARBA" id="ARBA00024867"/>
    </source>
</evidence>
<evidence type="ECO:0000256" key="1">
    <source>
        <dbReference type="ARBA" id="ARBA00018672"/>
    </source>
</evidence>
<dbReference type="Pfam" id="PF00072">
    <property type="entry name" value="Response_reg"/>
    <property type="match status" value="1"/>
</dbReference>
<dbReference type="Gene3D" id="3.40.50.2300">
    <property type="match status" value="1"/>
</dbReference>
<evidence type="ECO:0000259" key="5">
    <source>
        <dbReference type="PROSITE" id="PS50930"/>
    </source>
</evidence>
<feature type="modified residue" description="4-aspartylphosphate" evidence="3">
    <location>
        <position position="58"/>
    </location>
</feature>
<dbReference type="SUPFAM" id="SSF52172">
    <property type="entry name" value="CheY-like"/>
    <property type="match status" value="1"/>
</dbReference>
<proteinExistence type="predicted"/>